<reference evidence="1 2" key="1">
    <citation type="journal article" date="2018" name="Mol. Biol. Evol.">
        <title>Broad Genomic Sampling Reveals a Smut Pathogenic Ancestry of the Fungal Clade Ustilaginomycotina.</title>
        <authorList>
            <person name="Kijpornyongpan T."/>
            <person name="Mondo S.J."/>
            <person name="Barry K."/>
            <person name="Sandor L."/>
            <person name="Lee J."/>
            <person name="Lipzen A."/>
            <person name="Pangilinan J."/>
            <person name="LaButti K."/>
            <person name="Hainaut M."/>
            <person name="Henrissat B."/>
            <person name="Grigoriev I.V."/>
            <person name="Spatafora J.W."/>
            <person name="Aime M.C."/>
        </authorList>
    </citation>
    <scope>NUCLEOTIDE SEQUENCE [LARGE SCALE GENOMIC DNA]</scope>
    <source>
        <strain evidence="1 2">SA 807</strain>
    </source>
</reference>
<proteinExistence type="predicted"/>
<name>A0ACD0NZ66_9BASI</name>
<organism evidence="1 2">
    <name type="scientific">Violaceomyces palustris</name>
    <dbReference type="NCBI Taxonomy" id="1673888"/>
    <lineage>
        <taxon>Eukaryota</taxon>
        <taxon>Fungi</taxon>
        <taxon>Dikarya</taxon>
        <taxon>Basidiomycota</taxon>
        <taxon>Ustilaginomycotina</taxon>
        <taxon>Ustilaginomycetes</taxon>
        <taxon>Violaceomycetales</taxon>
        <taxon>Violaceomycetaceae</taxon>
        <taxon>Violaceomyces</taxon>
    </lineage>
</organism>
<dbReference type="EMBL" id="KZ819873">
    <property type="protein sequence ID" value="PWN51072.1"/>
    <property type="molecule type" value="Genomic_DNA"/>
</dbReference>
<dbReference type="Proteomes" id="UP000245626">
    <property type="component" value="Unassembled WGS sequence"/>
</dbReference>
<sequence>MPSALILLAEGTEESEFTITYDVLVRGGVKVSSVLVPCGENDGSKGYVTCSRGVKILADLKLEDVVQHSDRYSSLILPGGLKGANTFSKDEKVLGLVRDMYGKGKVVAFICAGSLAAKAAGIGKGKSITSHPSVKEKLEEEYDYKEERVVVDGNLITSRGPGTTFGFALALVEALQGKEERDKIEGPMVLPEKL</sequence>
<accession>A0ACD0NZ66</accession>
<keyword evidence="2" id="KW-1185">Reference proteome</keyword>
<evidence type="ECO:0000313" key="2">
    <source>
        <dbReference type="Proteomes" id="UP000245626"/>
    </source>
</evidence>
<evidence type="ECO:0000313" key="1">
    <source>
        <dbReference type="EMBL" id="PWN51072.1"/>
    </source>
</evidence>
<gene>
    <name evidence="1" type="ORF">IE53DRAFT_386588</name>
</gene>
<protein>
    <submittedName>
        <fullName evidence="1">DJ-1</fullName>
    </submittedName>
</protein>